<keyword evidence="1" id="KW-1133">Transmembrane helix</keyword>
<evidence type="ECO:0000313" key="2">
    <source>
        <dbReference type="EMBL" id="MFD0725658.1"/>
    </source>
</evidence>
<dbReference type="EMBL" id="JBHTIF010000001">
    <property type="protein sequence ID" value="MFD0725658.1"/>
    <property type="molecule type" value="Genomic_DNA"/>
</dbReference>
<feature type="transmembrane region" description="Helical" evidence="1">
    <location>
        <begin position="47"/>
        <end position="66"/>
    </location>
</feature>
<keyword evidence="1" id="KW-0812">Transmembrane</keyword>
<sequence length="138" mass="15247">MHLRQFAKLYLIVLPVFFAIDLLWLGLLAKDFYDAQIGTLLKADVNWTAAIAFYLVFIAGIVHFVLMPAVEKNSFKQAALNGAAFGFVTYATFDLTSLALIRDWPLLITVVDLAWGTVLTCSVSSIAFALNRMGAKAR</sequence>
<dbReference type="RefSeq" id="WP_386823246.1">
    <property type="nucleotide sequence ID" value="NZ_JBHTIF010000001.1"/>
</dbReference>
<keyword evidence="1" id="KW-0472">Membrane</keyword>
<accession>A0ABW2YBV8</accession>
<proteinExistence type="predicted"/>
<gene>
    <name evidence="2" type="ORF">ACFQ0E_08600</name>
</gene>
<comment type="caution">
    <text evidence="2">The sequence shown here is derived from an EMBL/GenBank/DDBJ whole genome shotgun (WGS) entry which is preliminary data.</text>
</comment>
<feature type="transmembrane region" description="Helical" evidence="1">
    <location>
        <begin position="78"/>
        <end position="101"/>
    </location>
</feature>
<evidence type="ECO:0000313" key="3">
    <source>
        <dbReference type="Proteomes" id="UP001597110"/>
    </source>
</evidence>
<organism evidence="2 3">
    <name type="scientific">Lysobacter brunescens</name>
    <dbReference type="NCBI Taxonomy" id="262323"/>
    <lineage>
        <taxon>Bacteria</taxon>
        <taxon>Pseudomonadati</taxon>
        <taxon>Pseudomonadota</taxon>
        <taxon>Gammaproteobacteria</taxon>
        <taxon>Lysobacterales</taxon>
        <taxon>Lysobacteraceae</taxon>
        <taxon>Lysobacter</taxon>
    </lineage>
</organism>
<keyword evidence="3" id="KW-1185">Reference proteome</keyword>
<evidence type="ECO:0000256" key="1">
    <source>
        <dbReference type="SAM" id="Phobius"/>
    </source>
</evidence>
<protein>
    <submittedName>
        <fullName evidence="2">DUF2177 family protein</fullName>
    </submittedName>
</protein>
<dbReference type="Proteomes" id="UP001597110">
    <property type="component" value="Unassembled WGS sequence"/>
</dbReference>
<name>A0ABW2YBV8_9GAMM</name>
<feature type="transmembrane region" description="Helical" evidence="1">
    <location>
        <begin position="9"/>
        <end position="27"/>
    </location>
</feature>
<reference evidence="3" key="1">
    <citation type="journal article" date="2019" name="Int. J. Syst. Evol. Microbiol.">
        <title>The Global Catalogue of Microorganisms (GCM) 10K type strain sequencing project: providing services to taxonomists for standard genome sequencing and annotation.</title>
        <authorList>
            <consortium name="The Broad Institute Genomics Platform"/>
            <consortium name="The Broad Institute Genome Sequencing Center for Infectious Disease"/>
            <person name="Wu L."/>
            <person name="Ma J."/>
        </authorList>
    </citation>
    <scope>NUCLEOTIDE SEQUENCE [LARGE SCALE GENOMIC DNA]</scope>
    <source>
        <strain evidence="3">CCUG 55585</strain>
    </source>
</reference>
<feature type="transmembrane region" description="Helical" evidence="1">
    <location>
        <begin position="107"/>
        <end position="130"/>
    </location>
</feature>
<dbReference type="InterPro" id="IPR018687">
    <property type="entry name" value="DUF2177_membr"/>
</dbReference>
<dbReference type="Pfam" id="PF09945">
    <property type="entry name" value="DUF2177"/>
    <property type="match status" value="1"/>
</dbReference>